<dbReference type="SUPFAM" id="SSF57196">
    <property type="entry name" value="EGF/Laminin"/>
    <property type="match status" value="1"/>
</dbReference>
<evidence type="ECO:0000259" key="15">
    <source>
        <dbReference type="PROSITE" id="PS50835"/>
    </source>
</evidence>
<dbReference type="InterPro" id="IPR013783">
    <property type="entry name" value="Ig-like_fold"/>
</dbReference>
<reference evidence="16 17" key="1">
    <citation type="submission" date="2024-04" db="EMBL/GenBank/DDBJ databases">
        <authorList>
            <consortium name="Genoscope - CEA"/>
            <person name="William W."/>
        </authorList>
    </citation>
    <scope>NUCLEOTIDE SEQUENCE [LARGE SCALE GENOMIC DNA]</scope>
</reference>
<dbReference type="InterPro" id="IPR013098">
    <property type="entry name" value="Ig_I-set"/>
</dbReference>
<feature type="disulfide bond" evidence="10">
    <location>
        <begin position="293"/>
        <end position="302"/>
    </location>
</feature>
<keyword evidence="3 13" id="KW-0732">Signal</keyword>
<keyword evidence="5" id="KW-0130">Cell adhesion</keyword>
<evidence type="ECO:0000256" key="8">
    <source>
        <dbReference type="ARBA" id="ARBA00023157"/>
    </source>
</evidence>
<dbReference type="PROSITE" id="PS50026">
    <property type="entry name" value="EGF_3"/>
    <property type="match status" value="1"/>
</dbReference>
<evidence type="ECO:0000313" key="17">
    <source>
        <dbReference type="Proteomes" id="UP001497497"/>
    </source>
</evidence>
<dbReference type="SMART" id="SM00408">
    <property type="entry name" value="IGc2"/>
    <property type="match status" value="1"/>
</dbReference>
<dbReference type="InterPro" id="IPR050958">
    <property type="entry name" value="Cell_Adh-Cytoskel_Orgn"/>
</dbReference>
<dbReference type="PANTHER" id="PTHR45080:SF8">
    <property type="entry name" value="IG-LIKE DOMAIN-CONTAINING PROTEIN"/>
    <property type="match status" value="1"/>
</dbReference>
<keyword evidence="10" id="KW-0245">EGF-like domain</keyword>
<evidence type="ECO:0000313" key="16">
    <source>
        <dbReference type="EMBL" id="CAL1529735.1"/>
    </source>
</evidence>
<dbReference type="GO" id="GO:0030424">
    <property type="term" value="C:axon"/>
    <property type="evidence" value="ECO:0007669"/>
    <property type="project" value="TreeGrafter"/>
</dbReference>
<feature type="region of interest" description="Disordered" evidence="11">
    <location>
        <begin position="394"/>
        <end position="432"/>
    </location>
</feature>
<feature type="region of interest" description="Disordered" evidence="11">
    <location>
        <begin position="530"/>
        <end position="559"/>
    </location>
</feature>
<dbReference type="GO" id="GO:0008046">
    <property type="term" value="F:axon guidance receptor activity"/>
    <property type="evidence" value="ECO:0007669"/>
    <property type="project" value="TreeGrafter"/>
</dbReference>
<feature type="compositionally biased region" description="Basic and acidic residues" evidence="11">
    <location>
        <begin position="402"/>
        <end position="414"/>
    </location>
</feature>
<dbReference type="SMART" id="SM00409">
    <property type="entry name" value="IG"/>
    <property type="match status" value="1"/>
</dbReference>
<keyword evidence="4" id="KW-0677">Repeat</keyword>
<dbReference type="Gene3D" id="2.10.25.10">
    <property type="entry name" value="Laminin"/>
    <property type="match status" value="1"/>
</dbReference>
<keyword evidence="6 12" id="KW-1133">Transmembrane helix</keyword>
<dbReference type="GO" id="GO:0007156">
    <property type="term" value="P:homophilic cell adhesion via plasma membrane adhesion molecules"/>
    <property type="evidence" value="ECO:0007669"/>
    <property type="project" value="TreeGrafter"/>
</dbReference>
<feature type="transmembrane region" description="Helical" evidence="12">
    <location>
        <begin position="333"/>
        <end position="355"/>
    </location>
</feature>
<feature type="chain" id="PRO_5043976825" evidence="13">
    <location>
        <begin position="23"/>
        <end position="727"/>
    </location>
</feature>
<evidence type="ECO:0000256" key="1">
    <source>
        <dbReference type="ARBA" id="ARBA00004167"/>
    </source>
</evidence>
<evidence type="ECO:0000256" key="12">
    <source>
        <dbReference type="SAM" id="Phobius"/>
    </source>
</evidence>
<comment type="caution">
    <text evidence="10">Lacks conserved residue(s) required for the propagation of feature annotation.</text>
</comment>
<keyword evidence="2 12" id="KW-0812">Transmembrane</keyword>
<dbReference type="CDD" id="cd00096">
    <property type="entry name" value="Ig"/>
    <property type="match status" value="1"/>
</dbReference>
<evidence type="ECO:0000256" key="9">
    <source>
        <dbReference type="ARBA" id="ARBA00023319"/>
    </source>
</evidence>
<keyword evidence="7 12" id="KW-0472">Membrane</keyword>
<evidence type="ECO:0000256" key="2">
    <source>
        <dbReference type="ARBA" id="ARBA00022692"/>
    </source>
</evidence>
<name>A0AAV2H9A0_LYMST</name>
<feature type="signal peptide" evidence="13">
    <location>
        <begin position="1"/>
        <end position="22"/>
    </location>
</feature>
<proteinExistence type="predicted"/>
<dbReference type="InterPro" id="IPR000742">
    <property type="entry name" value="EGF"/>
</dbReference>
<evidence type="ECO:0000256" key="11">
    <source>
        <dbReference type="SAM" id="MobiDB-lite"/>
    </source>
</evidence>
<dbReference type="InterPro" id="IPR003599">
    <property type="entry name" value="Ig_sub"/>
</dbReference>
<dbReference type="FunFam" id="2.60.40.10:FF:000017">
    <property type="entry name" value="Down syndrome cell adhesion molecule b"/>
    <property type="match status" value="1"/>
</dbReference>
<evidence type="ECO:0000256" key="7">
    <source>
        <dbReference type="ARBA" id="ARBA00023136"/>
    </source>
</evidence>
<dbReference type="Proteomes" id="UP001497497">
    <property type="component" value="Unassembled WGS sequence"/>
</dbReference>
<dbReference type="InterPro" id="IPR003598">
    <property type="entry name" value="Ig_sub2"/>
</dbReference>
<keyword evidence="17" id="KW-1185">Reference proteome</keyword>
<protein>
    <submittedName>
        <fullName evidence="16">Uncharacterized protein</fullName>
    </submittedName>
</protein>
<comment type="caution">
    <text evidence="16">The sequence shown here is derived from an EMBL/GenBank/DDBJ whole genome shotgun (WGS) entry which is preliminary data.</text>
</comment>
<sequence>MRWYRSRLILLGLTLCVVHVVSDPCRQNAKQLEASVTRSDIVFEAKLDNWTANEDSTLGLNMTVKNGPSKGLKTVVKFRSGNRLALRIFPDAQLKACVQGINTKAKGTYFFFLKNNRTKNGLFELQAAPVKKGMSVMKVVADILKQPQRAPSIVLSSKGSAVQLNKRLRLNCTADGYPSPTVTWFKDGKSVDTTNRHVKLKTTKRSPSVVIKTLRISKLKSSDMGRYSCVASNSVGNVTQDLTINASAATLKNDVTTTKYDSNLTVPCPSEGYCLNGGTCRVVVQLDIRMCKCPSHYRGTRCDEQEADKTLYGMAEGDPSLGEQASLQLQRTLIYIGIVIAVLVFITICIASYILSKRHVKRRTKATPAPVSDNARGDPVITAFKEPKGKIIESFSSSDQVNSKKELNQTKKDTTAPFPPVEKRNGAYPGPRQRLAANSYYDNNPDQCENIEMKPVEEALKTEMSHDVPLTLSPPLISSPPQAMHKSEGRIGAKHNHLPMSESKSDRDFTRIGNHLNENSPLLNEVKMRQSQTCPKMNSPVRDKPLVESSDSDEEMDIPNARYDSLYISEDDLSPSKENLDSSSGSGDLSPTRLARREDKVKGLLPTSNAARPAMRKYQSEEGPALNIQINKIHKLHLQDSIRSHSLDEPSALETGIHPTHLNSTMTGSPDGEHFKNFSHPHNHNSYDPNDDDVPWDGNKARSFSQLSEEEMYRLRDVLPNQQPIPI</sequence>
<feature type="disulfide bond" evidence="10">
    <location>
        <begin position="274"/>
        <end position="291"/>
    </location>
</feature>
<dbReference type="PANTHER" id="PTHR45080">
    <property type="entry name" value="CONTACTIN 5"/>
    <property type="match status" value="1"/>
</dbReference>
<evidence type="ECO:0000256" key="13">
    <source>
        <dbReference type="SAM" id="SignalP"/>
    </source>
</evidence>
<comment type="subcellular location">
    <subcellularLocation>
        <location evidence="1">Membrane</location>
        <topology evidence="1">Single-pass membrane protein</topology>
    </subcellularLocation>
</comment>
<evidence type="ECO:0000259" key="14">
    <source>
        <dbReference type="PROSITE" id="PS50026"/>
    </source>
</evidence>
<accession>A0AAV2H9A0</accession>
<evidence type="ECO:0000256" key="5">
    <source>
        <dbReference type="ARBA" id="ARBA00022889"/>
    </source>
</evidence>
<dbReference type="InterPro" id="IPR007110">
    <property type="entry name" value="Ig-like_dom"/>
</dbReference>
<dbReference type="PROSITE" id="PS00022">
    <property type="entry name" value="EGF_1"/>
    <property type="match status" value="1"/>
</dbReference>
<dbReference type="InterPro" id="IPR036179">
    <property type="entry name" value="Ig-like_dom_sf"/>
</dbReference>
<feature type="domain" description="Ig-like" evidence="15">
    <location>
        <begin position="151"/>
        <end position="245"/>
    </location>
</feature>
<dbReference type="GO" id="GO:0005886">
    <property type="term" value="C:plasma membrane"/>
    <property type="evidence" value="ECO:0007669"/>
    <property type="project" value="TreeGrafter"/>
</dbReference>
<dbReference type="Gene3D" id="2.60.40.10">
    <property type="entry name" value="Immunoglobulins"/>
    <property type="match status" value="1"/>
</dbReference>
<keyword evidence="8 10" id="KW-1015">Disulfide bond</keyword>
<dbReference type="Pfam" id="PF07679">
    <property type="entry name" value="I-set"/>
    <property type="match status" value="1"/>
</dbReference>
<keyword evidence="9" id="KW-0393">Immunoglobulin domain</keyword>
<dbReference type="AlphaFoldDB" id="A0AAV2H9A0"/>
<evidence type="ECO:0000256" key="4">
    <source>
        <dbReference type="ARBA" id="ARBA00022737"/>
    </source>
</evidence>
<feature type="region of interest" description="Disordered" evidence="11">
    <location>
        <begin position="669"/>
        <end position="700"/>
    </location>
</feature>
<evidence type="ECO:0000256" key="10">
    <source>
        <dbReference type="PROSITE-ProRule" id="PRU00076"/>
    </source>
</evidence>
<dbReference type="GO" id="GO:0050808">
    <property type="term" value="P:synapse organization"/>
    <property type="evidence" value="ECO:0007669"/>
    <property type="project" value="TreeGrafter"/>
</dbReference>
<evidence type="ECO:0000256" key="6">
    <source>
        <dbReference type="ARBA" id="ARBA00022989"/>
    </source>
</evidence>
<feature type="compositionally biased region" description="Low complexity" evidence="11">
    <location>
        <begin position="581"/>
        <end position="590"/>
    </location>
</feature>
<dbReference type="EMBL" id="CAXITT010000054">
    <property type="protein sequence ID" value="CAL1529735.1"/>
    <property type="molecule type" value="Genomic_DNA"/>
</dbReference>
<dbReference type="PROSITE" id="PS50835">
    <property type="entry name" value="IG_LIKE"/>
    <property type="match status" value="1"/>
</dbReference>
<gene>
    <name evidence="16" type="ORF">GSLYS_00003890001</name>
</gene>
<dbReference type="SUPFAM" id="SSF48726">
    <property type="entry name" value="Immunoglobulin"/>
    <property type="match status" value="1"/>
</dbReference>
<feature type="region of interest" description="Disordered" evidence="11">
    <location>
        <begin position="572"/>
        <end position="599"/>
    </location>
</feature>
<dbReference type="CDD" id="cd00053">
    <property type="entry name" value="EGF"/>
    <property type="match status" value="1"/>
</dbReference>
<dbReference type="GO" id="GO:0043025">
    <property type="term" value="C:neuronal cell body"/>
    <property type="evidence" value="ECO:0007669"/>
    <property type="project" value="TreeGrafter"/>
</dbReference>
<organism evidence="16 17">
    <name type="scientific">Lymnaea stagnalis</name>
    <name type="common">Great pond snail</name>
    <name type="synonym">Helix stagnalis</name>
    <dbReference type="NCBI Taxonomy" id="6523"/>
    <lineage>
        <taxon>Eukaryota</taxon>
        <taxon>Metazoa</taxon>
        <taxon>Spiralia</taxon>
        <taxon>Lophotrochozoa</taxon>
        <taxon>Mollusca</taxon>
        <taxon>Gastropoda</taxon>
        <taxon>Heterobranchia</taxon>
        <taxon>Euthyneura</taxon>
        <taxon>Panpulmonata</taxon>
        <taxon>Hygrophila</taxon>
        <taxon>Lymnaeoidea</taxon>
        <taxon>Lymnaeidae</taxon>
        <taxon>Lymnaea</taxon>
    </lineage>
</organism>
<feature type="domain" description="EGF-like" evidence="14">
    <location>
        <begin position="264"/>
        <end position="303"/>
    </location>
</feature>
<evidence type="ECO:0000256" key="3">
    <source>
        <dbReference type="ARBA" id="ARBA00022729"/>
    </source>
</evidence>